<keyword evidence="2" id="KW-1185">Reference proteome</keyword>
<protein>
    <submittedName>
        <fullName evidence="1">Uncharacterized protein</fullName>
    </submittedName>
</protein>
<dbReference type="Proteomes" id="UP001056120">
    <property type="component" value="Linkage Group LG14"/>
</dbReference>
<organism evidence="1 2">
    <name type="scientific">Smallanthus sonchifolius</name>
    <dbReference type="NCBI Taxonomy" id="185202"/>
    <lineage>
        <taxon>Eukaryota</taxon>
        <taxon>Viridiplantae</taxon>
        <taxon>Streptophyta</taxon>
        <taxon>Embryophyta</taxon>
        <taxon>Tracheophyta</taxon>
        <taxon>Spermatophyta</taxon>
        <taxon>Magnoliopsida</taxon>
        <taxon>eudicotyledons</taxon>
        <taxon>Gunneridae</taxon>
        <taxon>Pentapetalae</taxon>
        <taxon>asterids</taxon>
        <taxon>campanulids</taxon>
        <taxon>Asterales</taxon>
        <taxon>Asteraceae</taxon>
        <taxon>Asteroideae</taxon>
        <taxon>Heliantheae alliance</taxon>
        <taxon>Millerieae</taxon>
        <taxon>Smallanthus</taxon>
    </lineage>
</organism>
<accession>A0ACB9GMV8</accession>
<reference evidence="1 2" key="2">
    <citation type="journal article" date="2022" name="Mol. Ecol. Resour.">
        <title>The genomes of chicory, endive, great burdock and yacon provide insights into Asteraceae paleo-polyploidization history and plant inulin production.</title>
        <authorList>
            <person name="Fan W."/>
            <person name="Wang S."/>
            <person name="Wang H."/>
            <person name="Wang A."/>
            <person name="Jiang F."/>
            <person name="Liu H."/>
            <person name="Zhao H."/>
            <person name="Xu D."/>
            <person name="Zhang Y."/>
        </authorList>
    </citation>
    <scope>NUCLEOTIDE SEQUENCE [LARGE SCALE GENOMIC DNA]</scope>
    <source>
        <strain evidence="2">cv. Yunnan</strain>
        <tissue evidence="1">Leaves</tissue>
    </source>
</reference>
<reference evidence="2" key="1">
    <citation type="journal article" date="2022" name="Mol. Ecol. Resour.">
        <title>The genomes of chicory, endive, great burdock and yacon provide insights into Asteraceae palaeo-polyploidization history and plant inulin production.</title>
        <authorList>
            <person name="Fan W."/>
            <person name="Wang S."/>
            <person name="Wang H."/>
            <person name="Wang A."/>
            <person name="Jiang F."/>
            <person name="Liu H."/>
            <person name="Zhao H."/>
            <person name="Xu D."/>
            <person name="Zhang Y."/>
        </authorList>
    </citation>
    <scope>NUCLEOTIDE SEQUENCE [LARGE SCALE GENOMIC DNA]</scope>
    <source>
        <strain evidence="2">cv. Yunnan</strain>
    </source>
</reference>
<comment type="caution">
    <text evidence="1">The sequence shown here is derived from an EMBL/GenBank/DDBJ whole genome shotgun (WGS) entry which is preliminary data.</text>
</comment>
<sequence>MNIDQTTRSNEEKEKRSNEEKNDLKSIEEKRNKAASLTEDSCFWAHVEEALISLRELENEPSSNNEEKLEKFEAYVMRGIKNYSVSPDIFLEGSSLMEWWKKYKEYKGTGYASE</sequence>
<evidence type="ECO:0000313" key="2">
    <source>
        <dbReference type="Proteomes" id="UP001056120"/>
    </source>
</evidence>
<gene>
    <name evidence="1" type="ORF">L1987_43867</name>
</gene>
<proteinExistence type="predicted"/>
<name>A0ACB9GMV8_9ASTR</name>
<evidence type="ECO:0000313" key="1">
    <source>
        <dbReference type="EMBL" id="KAI3784762.1"/>
    </source>
</evidence>
<dbReference type="EMBL" id="CM042031">
    <property type="protein sequence ID" value="KAI3784762.1"/>
    <property type="molecule type" value="Genomic_DNA"/>
</dbReference>